<dbReference type="PROSITE" id="PS50011">
    <property type="entry name" value="PROTEIN_KINASE_DOM"/>
    <property type="match status" value="1"/>
</dbReference>
<evidence type="ECO:0000256" key="10">
    <source>
        <dbReference type="PROSITE-ProRule" id="PRU10141"/>
    </source>
</evidence>
<evidence type="ECO:0000256" key="5">
    <source>
        <dbReference type="ARBA" id="ARBA00022777"/>
    </source>
</evidence>
<evidence type="ECO:0000256" key="6">
    <source>
        <dbReference type="ARBA" id="ARBA00022840"/>
    </source>
</evidence>
<keyword evidence="3" id="KW-0808">Transferase</keyword>
<dbReference type="FunFam" id="1.10.510.10:FF:000002">
    <property type="entry name" value="Non-specific serine/threonine protein kinase"/>
    <property type="match status" value="1"/>
</dbReference>
<dbReference type="GO" id="GO:0005524">
    <property type="term" value="F:ATP binding"/>
    <property type="evidence" value="ECO:0007669"/>
    <property type="project" value="UniProtKB-UniRule"/>
</dbReference>
<dbReference type="InterPro" id="IPR000719">
    <property type="entry name" value="Prot_kinase_dom"/>
</dbReference>
<accession>A0A6V7U8L0</accession>
<feature type="compositionally biased region" description="Low complexity" evidence="11">
    <location>
        <begin position="1"/>
        <end position="11"/>
    </location>
</feature>
<feature type="region of interest" description="Disordered" evidence="11">
    <location>
        <begin position="119"/>
        <end position="181"/>
    </location>
</feature>
<dbReference type="PROSITE" id="PS00108">
    <property type="entry name" value="PROTEIN_KINASE_ST"/>
    <property type="match status" value="1"/>
</dbReference>
<comment type="caution">
    <text evidence="13">The sequence shown here is derived from an EMBL/GenBank/DDBJ whole genome shotgun (WGS) entry which is preliminary data.</text>
</comment>
<feature type="compositionally biased region" description="Low complexity" evidence="11">
    <location>
        <begin position="519"/>
        <end position="538"/>
    </location>
</feature>
<evidence type="ECO:0000256" key="2">
    <source>
        <dbReference type="ARBA" id="ARBA00022527"/>
    </source>
</evidence>
<evidence type="ECO:0000256" key="1">
    <source>
        <dbReference type="ARBA" id="ARBA00012513"/>
    </source>
</evidence>
<feature type="region of interest" description="Disordered" evidence="11">
    <location>
        <begin position="1"/>
        <end position="99"/>
    </location>
</feature>
<evidence type="ECO:0000256" key="4">
    <source>
        <dbReference type="ARBA" id="ARBA00022741"/>
    </source>
</evidence>
<dbReference type="Proteomes" id="UP000580250">
    <property type="component" value="Unassembled WGS sequence"/>
</dbReference>
<evidence type="ECO:0000256" key="7">
    <source>
        <dbReference type="ARBA" id="ARBA00038181"/>
    </source>
</evidence>
<sequence>MLTMTDKTTTTKLDDEVDEKNNNKNIKKKSFEETENGKIQQQQQKQTKETTKMPSSSTTNTPKTSTAISPSQQINTTNIQHKNSGQQNRQQIKIDEKAVVRGVPTTGGYTMDGFNAMVQQKQQQQSSHSHHQQQPTNVGSSAVTTQSATSSHHHRHSSAAAETVNMHSSMSRTQRSRLRTDDTTGKYKLLKTIGKGNFAKVKLAKHIPTGVEVAIKIIDKTALNPSSLQKLFREVRIMKQLDHPNIVKLYQVIENETTLYLVMEYASGGELFDYLVAHGRMKEKEARAKFRQIVSAVQYLHSKNVIHRDLKAENLLLDSAMNIKIADFGFSNTFSPANEINWTHFAGRHLMLHQNSFKEKKYDGPEVDVWSLGVILYTLVSGSLPFDGQNLKELRERVLRGKYRVPFYLSTDCENLVKKFLVLNPARRGTLETIMRDKWMNMGYEEEELRPYTEPTKDVRDERRILKLQVFGYTLQAIHESLECEKFDEIYGTYLLLKEAKKQQLQLQQQQQSAQQQQQQQVQGVQHHQEGSISSATAGVGGGGNVVTASAADNLPFNQSMGSTGQYPQRPYTSVQTSASKNTRRASSNADQLQAVPPIAVVEPNNALTTTTPSNTNIMPPPPSSHPLKLQIYQ</sequence>
<feature type="compositionally biased region" description="Low complexity" evidence="11">
    <location>
        <begin position="52"/>
        <end position="66"/>
    </location>
</feature>
<feature type="compositionally biased region" description="Polar residues" evidence="11">
    <location>
        <begin position="67"/>
        <end position="91"/>
    </location>
</feature>
<evidence type="ECO:0000256" key="11">
    <source>
        <dbReference type="SAM" id="MobiDB-lite"/>
    </source>
</evidence>
<gene>
    <name evidence="13" type="ORF">MENT_LOCUS9100</name>
</gene>
<dbReference type="GO" id="GO:0005737">
    <property type="term" value="C:cytoplasm"/>
    <property type="evidence" value="ECO:0007669"/>
    <property type="project" value="TreeGrafter"/>
</dbReference>
<evidence type="ECO:0000256" key="3">
    <source>
        <dbReference type="ARBA" id="ARBA00022679"/>
    </source>
</evidence>
<feature type="region of interest" description="Disordered" evidence="11">
    <location>
        <begin position="610"/>
        <end position="634"/>
    </location>
</feature>
<dbReference type="SMART" id="SM00220">
    <property type="entry name" value="S_TKc"/>
    <property type="match status" value="1"/>
</dbReference>
<evidence type="ECO:0000313" key="13">
    <source>
        <dbReference type="EMBL" id="CAD2147814.1"/>
    </source>
</evidence>
<evidence type="ECO:0000256" key="8">
    <source>
        <dbReference type="ARBA" id="ARBA00047899"/>
    </source>
</evidence>
<dbReference type="Gene3D" id="1.10.510.10">
    <property type="entry name" value="Transferase(Phosphotransferase) domain 1"/>
    <property type="match status" value="1"/>
</dbReference>
<evidence type="ECO:0000256" key="9">
    <source>
        <dbReference type="ARBA" id="ARBA00048679"/>
    </source>
</evidence>
<dbReference type="InterPro" id="IPR011009">
    <property type="entry name" value="Kinase-like_dom_sf"/>
</dbReference>
<dbReference type="EC" id="2.7.11.1" evidence="1"/>
<feature type="domain" description="Protein kinase" evidence="12">
    <location>
        <begin position="187"/>
        <end position="440"/>
    </location>
</feature>
<feature type="region of interest" description="Disordered" evidence="11">
    <location>
        <begin position="519"/>
        <end position="539"/>
    </location>
</feature>
<dbReference type="InterPro" id="IPR008271">
    <property type="entry name" value="Ser/Thr_kinase_AS"/>
</dbReference>
<keyword evidence="2" id="KW-0723">Serine/threonine-protein kinase</keyword>
<protein>
    <recommendedName>
        <fullName evidence="1">non-specific serine/threonine protein kinase</fullName>
        <ecNumber evidence="1">2.7.11.1</ecNumber>
    </recommendedName>
</protein>
<proteinExistence type="inferred from homology"/>
<feature type="region of interest" description="Disordered" evidence="11">
    <location>
        <begin position="557"/>
        <end position="592"/>
    </location>
</feature>
<dbReference type="PROSITE" id="PS00107">
    <property type="entry name" value="PROTEIN_KINASE_ATP"/>
    <property type="match status" value="1"/>
</dbReference>
<dbReference type="Pfam" id="PF00069">
    <property type="entry name" value="Pkinase"/>
    <property type="match status" value="1"/>
</dbReference>
<dbReference type="Gene3D" id="1.10.8.10">
    <property type="entry name" value="DNA helicase RuvA subunit, C-terminal domain"/>
    <property type="match status" value="1"/>
</dbReference>
<comment type="catalytic activity">
    <reaction evidence="9">
        <text>L-seryl-[protein] + ATP = O-phospho-L-seryl-[protein] + ADP + H(+)</text>
        <dbReference type="Rhea" id="RHEA:17989"/>
        <dbReference type="Rhea" id="RHEA-COMP:9863"/>
        <dbReference type="Rhea" id="RHEA-COMP:11604"/>
        <dbReference type="ChEBI" id="CHEBI:15378"/>
        <dbReference type="ChEBI" id="CHEBI:29999"/>
        <dbReference type="ChEBI" id="CHEBI:30616"/>
        <dbReference type="ChEBI" id="CHEBI:83421"/>
        <dbReference type="ChEBI" id="CHEBI:456216"/>
        <dbReference type="EC" id="2.7.11.1"/>
    </reaction>
</comment>
<dbReference type="PANTHER" id="PTHR24346">
    <property type="entry name" value="MAP/MICROTUBULE AFFINITY-REGULATING KINASE"/>
    <property type="match status" value="1"/>
</dbReference>
<keyword evidence="5" id="KW-0418">Kinase</keyword>
<organism evidence="13 14">
    <name type="scientific">Meloidogyne enterolobii</name>
    <name type="common">Root-knot nematode worm</name>
    <name type="synonym">Meloidogyne mayaguensis</name>
    <dbReference type="NCBI Taxonomy" id="390850"/>
    <lineage>
        <taxon>Eukaryota</taxon>
        <taxon>Metazoa</taxon>
        <taxon>Ecdysozoa</taxon>
        <taxon>Nematoda</taxon>
        <taxon>Chromadorea</taxon>
        <taxon>Rhabditida</taxon>
        <taxon>Tylenchina</taxon>
        <taxon>Tylenchomorpha</taxon>
        <taxon>Tylenchoidea</taxon>
        <taxon>Meloidogynidae</taxon>
        <taxon>Meloidogyninae</taxon>
        <taxon>Meloidogyne</taxon>
    </lineage>
</organism>
<dbReference type="GO" id="GO:0035556">
    <property type="term" value="P:intracellular signal transduction"/>
    <property type="evidence" value="ECO:0007669"/>
    <property type="project" value="TreeGrafter"/>
</dbReference>
<evidence type="ECO:0000313" key="14">
    <source>
        <dbReference type="Proteomes" id="UP000580250"/>
    </source>
</evidence>
<dbReference type="Gene3D" id="3.30.200.20">
    <property type="entry name" value="Phosphorylase Kinase, domain 1"/>
    <property type="match status" value="1"/>
</dbReference>
<keyword evidence="6 10" id="KW-0067">ATP-binding</keyword>
<evidence type="ECO:0000259" key="12">
    <source>
        <dbReference type="PROSITE" id="PS50011"/>
    </source>
</evidence>
<dbReference type="SUPFAM" id="SSF56112">
    <property type="entry name" value="Protein kinase-like (PK-like)"/>
    <property type="match status" value="1"/>
</dbReference>
<feature type="binding site" evidence="10">
    <location>
        <position position="216"/>
    </location>
    <ligand>
        <name>ATP</name>
        <dbReference type="ChEBI" id="CHEBI:30616"/>
    </ligand>
</feature>
<feature type="compositionally biased region" description="Low complexity" evidence="11">
    <location>
        <begin position="140"/>
        <end position="150"/>
    </location>
</feature>
<name>A0A6V7U8L0_MELEN</name>
<dbReference type="EMBL" id="CAJEWN010000040">
    <property type="protein sequence ID" value="CAD2147814.1"/>
    <property type="molecule type" value="Genomic_DNA"/>
</dbReference>
<dbReference type="GO" id="GO:0050321">
    <property type="term" value="F:tau-protein kinase activity"/>
    <property type="evidence" value="ECO:0007669"/>
    <property type="project" value="TreeGrafter"/>
</dbReference>
<comment type="similarity">
    <text evidence="7">Belongs to the protein kinase superfamily. CAMK Ser/Thr protein kinase family. Smok subfamily.</text>
</comment>
<keyword evidence="4 10" id="KW-0547">Nucleotide-binding</keyword>
<dbReference type="PANTHER" id="PTHR24346:SF82">
    <property type="entry name" value="KP78A-RELATED"/>
    <property type="match status" value="1"/>
</dbReference>
<comment type="catalytic activity">
    <reaction evidence="8">
        <text>L-threonyl-[protein] + ATP = O-phospho-L-threonyl-[protein] + ADP + H(+)</text>
        <dbReference type="Rhea" id="RHEA:46608"/>
        <dbReference type="Rhea" id="RHEA-COMP:11060"/>
        <dbReference type="Rhea" id="RHEA-COMP:11605"/>
        <dbReference type="ChEBI" id="CHEBI:15378"/>
        <dbReference type="ChEBI" id="CHEBI:30013"/>
        <dbReference type="ChEBI" id="CHEBI:30616"/>
        <dbReference type="ChEBI" id="CHEBI:61977"/>
        <dbReference type="ChEBI" id="CHEBI:456216"/>
        <dbReference type="EC" id="2.7.11.1"/>
    </reaction>
</comment>
<reference evidence="13 14" key="1">
    <citation type="submission" date="2020-08" db="EMBL/GenBank/DDBJ databases">
        <authorList>
            <person name="Koutsovoulos G."/>
            <person name="Danchin GJ E."/>
        </authorList>
    </citation>
    <scope>NUCLEOTIDE SEQUENCE [LARGE SCALE GENOMIC DNA]</scope>
</reference>
<dbReference type="FunFam" id="3.30.200.20:FF:000003">
    <property type="entry name" value="Non-specific serine/threonine protein kinase"/>
    <property type="match status" value="1"/>
</dbReference>
<dbReference type="OrthoDB" id="193931at2759"/>
<dbReference type="InterPro" id="IPR017441">
    <property type="entry name" value="Protein_kinase_ATP_BS"/>
</dbReference>
<dbReference type="AlphaFoldDB" id="A0A6V7U8L0"/>
<dbReference type="GO" id="GO:0000226">
    <property type="term" value="P:microtubule cytoskeleton organization"/>
    <property type="evidence" value="ECO:0007669"/>
    <property type="project" value="TreeGrafter"/>
</dbReference>